<name>A0A813E7N1_POLGL</name>
<keyword evidence="3" id="KW-1185">Reference proteome</keyword>
<reference evidence="2" key="1">
    <citation type="submission" date="2021-02" db="EMBL/GenBank/DDBJ databases">
        <authorList>
            <person name="Dougan E. K."/>
            <person name="Rhodes N."/>
            <person name="Thang M."/>
            <person name="Chan C."/>
        </authorList>
    </citation>
    <scope>NUCLEOTIDE SEQUENCE</scope>
</reference>
<dbReference type="Proteomes" id="UP000654075">
    <property type="component" value="Unassembled WGS sequence"/>
</dbReference>
<organism evidence="2 3">
    <name type="scientific">Polarella glacialis</name>
    <name type="common">Dinoflagellate</name>
    <dbReference type="NCBI Taxonomy" id="89957"/>
    <lineage>
        <taxon>Eukaryota</taxon>
        <taxon>Sar</taxon>
        <taxon>Alveolata</taxon>
        <taxon>Dinophyceae</taxon>
        <taxon>Suessiales</taxon>
        <taxon>Suessiaceae</taxon>
        <taxon>Polarella</taxon>
    </lineage>
</organism>
<evidence type="ECO:0000256" key="1">
    <source>
        <dbReference type="SAM" id="MobiDB-lite"/>
    </source>
</evidence>
<dbReference type="AlphaFoldDB" id="A0A813E7N1"/>
<feature type="region of interest" description="Disordered" evidence="1">
    <location>
        <begin position="693"/>
        <end position="726"/>
    </location>
</feature>
<proteinExistence type="predicted"/>
<gene>
    <name evidence="2" type="ORF">PGLA1383_LOCUS12489</name>
</gene>
<evidence type="ECO:0000313" key="2">
    <source>
        <dbReference type="EMBL" id="CAE8593907.1"/>
    </source>
</evidence>
<sequence length="726" mass="79856">MSGSFVKSGAGVKGKLPSWAHKLLHDSLSTKGCFSIGDVDVTDEGYTIRYASPGFCDLFDCESSYCLGKRCCNFVGYNLAARHLITVAKTLGMNLQEAKTRAQFALEYFVQQGTMFSGGTWDKPSSGVAYALVLASNGTSEPFVCELVLSSRSELRTSWGYTVILHRDVTNEVPVRKLLEAACPGGGFDQLVQEQKLGLRRRLSSAGINSRSAVLCFQQTALELWTGKLIDKAREMATNAQGPYPAWEYTFMQDHLSTQQSFLLADAGMTDDGVTLRYTSPGFCDLFELDASEIAVTRCCQHLIGYHAIHRNVGTLAAQVGMDLQQVKDRLRFVYDLIFQSLVACTNTWDMPSSHLGFALAICYKPKTGTFFVCEFSMLGRTEPHTGWPYFAAFHRDVTDKVSVKRLLQTAYPGGGLEQLVQEQKSRKLPLLESFGVYSSSESRAALYLDEKVFDTWTGAVKDALWTPGLDLHPAPGSSRSMNPDCLPNWAYALIQGGLSDQQSFTICDPDLTDEGLTTLYASPGFCDLFESNASEFLGTRCCYQCDASKIAIAADTLGTGIQEIEERLQFMHKHFVKQATEQVGFALRLVCKGSGTLFVCAVALMSRTEQITGWQYSILLQMDVTKQVAIRQLLEAACPTGGFDQLVHESCSGMPQCLESFGVRLSDAAPPSQQEALERWTGQLMDVVRRDQNRAAAKAPRTRQSTRTTSCGSDASQSSRTTCPQ</sequence>
<feature type="compositionally biased region" description="Polar residues" evidence="1">
    <location>
        <begin position="703"/>
        <end position="726"/>
    </location>
</feature>
<dbReference type="Gene3D" id="3.30.450.20">
    <property type="entry name" value="PAS domain"/>
    <property type="match status" value="1"/>
</dbReference>
<evidence type="ECO:0000313" key="3">
    <source>
        <dbReference type="Proteomes" id="UP000654075"/>
    </source>
</evidence>
<protein>
    <submittedName>
        <fullName evidence="2">Uncharacterized protein</fullName>
    </submittedName>
</protein>
<dbReference type="EMBL" id="CAJNNV010006663">
    <property type="protein sequence ID" value="CAE8593907.1"/>
    <property type="molecule type" value="Genomic_DNA"/>
</dbReference>
<comment type="caution">
    <text evidence="2">The sequence shown here is derived from an EMBL/GenBank/DDBJ whole genome shotgun (WGS) entry which is preliminary data.</text>
</comment>
<accession>A0A813E7N1</accession>